<dbReference type="InterPro" id="IPR001387">
    <property type="entry name" value="Cro/C1-type_HTH"/>
</dbReference>
<dbReference type="PROSITE" id="PS50943">
    <property type="entry name" value="HTH_CROC1"/>
    <property type="match status" value="1"/>
</dbReference>
<keyword evidence="5" id="KW-1185">Reference proteome</keyword>
<evidence type="ECO:0000313" key="4">
    <source>
        <dbReference type="Proteomes" id="UP000036168"/>
    </source>
</evidence>
<comment type="caution">
    <text evidence="2">The sequence shown here is derived from an EMBL/GenBank/DDBJ whole genome shotgun (WGS) entry which is preliminary data.</text>
</comment>
<dbReference type="OrthoDB" id="2736824at2"/>
<evidence type="ECO:0000313" key="5">
    <source>
        <dbReference type="Proteomes" id="UP001341297"/>
    </source>
</evidence>
<sequence length="69" mass="8188">MRLRLKELLEEHGYEQKEIAEELELSTRAVSELCSGKTKRYPKETLEKIIDKFNITDMNELFEVQDSIK</sequence>
<dbReference type="Proteomes" id="UP000036168">
    <property type="component" value="Unassembled WGS sequence"/>
</dbReference>
<reference evidence="2" key="2">
    <citation type="submission" date="2015-10" db="EMBL/GenBank/DDBJ databases">
        <authorList>
            <person name="Gilbert D.G."/>
        </authorList>
    </citation>
    <scope>NUCLEOTIDE SEQUENCE</scope>
    <source>
        <strain evidence="2">GO-13</strain>
    </source>
</reference>
<organism evidence="2 4">
    <name type="scientific">Bacillus glycinifermentans</name>
    <dbReference type="NCBI Taxonomy" id="1664069"/>
    <lineage>
        <taxon>Bacteria</taxon>
        <taxon>Bacillati</taxon>
        <taxon>Bacillota</taxon>
        <taxon>Bacilli</taxon>
        <taxon>Bacillales</taxon>
        <taxon>Bacillaceae</taxon>
        <taxon>Bacillus</taxon>
    </lineage>
</organism>
<dbReference type="Gene3D" id="1.10.260.40">
    <property type="entry name" value="lambda repressor-like DNA-binding domains"/>
    <property type="match status" value="1"/>
</dbReference>
<gene>
    <name evidence="2" type="ORF">AB447_207990</name>
    <name evidence="3" type="ORF">P8828_00595</name>
</gene>
<feature type="domain" description="HTH cro/C1-type" evidence="1">
    <location>
        <begin position="5"/>
        <end position="61"/>
    </location>
</feature>
<name>A0A0T6BIK2_9BACI</name>
<dbReference type="Pfam" id="PF13443">
    <property type="entry name" value="HTH_26"/>
    <property type="match status" value="1"/>
</dbReference>
<dbReference type="EMBL" id="JARRTL010000003">
    <property type="protein sequence ID" value="MEC0483358.1"/>
    <property type="molecule type" value="Genomic_DNA"/>
</dbReference>
<dbReference type="SMART" id="SM00530">
    <property type="entry name" value="HTH_XRE"/>
    <property type="match status" value="1"/>
</dbReference>
<dbReference type="InterPro" id="IPR010982">
    <property type="entry name" value="Lambda_DNA-bd_dom_sf"/>
</dbReference>
<dbReference type="Proteomes" id="UP001341297">
    <property type="component" value="Unassembled WGS sequence"/>
</dbReference>
<dbReference type="GO" id="GO:0003677">
    <property type="term" value="F:DNA binding"/>
    <property type="evidence" value="ECO:0007669"/>
    <property type="project" value="InterPro"/>
</dbReference>
<evidence type="ECO:0000313" key="2">
    <source>
        <dbReference type="EMBL" id="KRT88330.1"/>
    </source>
</evidence>
<evidence type="ECO:0000259" key="1">
    <source>
        <dbReference type="PROSITE" id="PS50943"/>
    </source>
</evidence>
<reference evidence="2 4" key="1">
    <citation type="journal article" date="2015" name="Int. J. Syst. Evol. Microbiol.">
        <title>Bacillus glycinifermentans sp. nov., isolated from fermented soybean paste.</title>
        <authorList>
            <person name="Kim S.J."/>
            <person name="Dunlap C.A."/>
            <person name="Kwon S.W."/>
            <person name="Rooney A.P."/>
        </authorList>
    </citation>
    <scope>NUCLEOTIDE SEQUENCE [LARGE SCALE GENOMIC DNA]</scope>
    <source>
        <strain evidence="2 4">GO-13</strain>
    </source>
</reference>
<dbReference type="SUPFAM" id="SSF47413">
    <property type="entry name" value="lambda repressor-like DNA-binding domains"/>
    <property type="match status" value="1"/>
</dbReference>
<accession>A0A0T6BIK2</accession>
<protein>
    <submittedName>
        <fullName evidence="3">Helix-turn-helix transcriptional regulator</fullName>
    </submittedName>
    <submittedName>
        <fullName evidence="2">XRE family transcriptional regulator</fullName>
    </submittedName>
</protein>
<proteinExistence type="predicted"/>
<dbReference type="EMBL" id="LECW02000067">
    <property type="protein sequence ID" value="KRT88330.1"/>
    <property type="molecule type" value="Genomic_DNA"/>
</dbReference>
<evidence type="ECO:0000313" key="3">
    <source>
        <dbReference type="EMBL" id="MEC0483358.1"/>
    </source>
</evidence>
<dbReference type="AlphaFoldDB" id="A0A0T6BIK2"/>
<dbReference type="CDD" id="cd00093">
    <property type="entry name" value="HTH_XRE"/>
    <property type="match status" value="1"/>
</dbReference>
<dbReference type="RefSeq" id="WP_048355882.1">
    <property type="nucleotide sequence ID" value="NZ_JARRTL010000003.1"/>
</dbReference>
<reference evidence="3 5" key="3">
    <citation type="submission" date="2023-03" db="EMBL/GenBank/DDBJ databases">
        <title>Agriculturally important microbes genome sequencing.</title>
        <authorList>
            <person name="Dunlap C."/>
        </authorList>
    </citation>
    <scope>NUCLEOTIDE SEQUENCE [LARGE SCALE GENOMIC DNA]</scope>
    <source>
        <strain evidence="3 5">CBP-3203</strain>
    </source>
</reference>